<feature type="transmembrane region" description="Helical" evidence="10">
    <location>
        <begin position="227"/>
        <end position="244"/>
    </location>
</feature>
<feature type="transmembrane region" description="Helical" evidence="10">
    <location>
        <begin position="77"/>
        <end position="95"/>
    </location>
</feature>
<dbReference type="EMBL" id="CP032829">
    <property type="protein sequence ID" value="AYJ87270.1"/>
    <property type="molecule type" value="Genomic_DNA"/>
</dbReference>
<dbReference type="InterPro" id="IPR010627">
    <property type="entry name" value="Prepilin_pept_A24_N"/>
</dbReference>
<evidence type="ECO:0000256" key="8">
    <source>
        <dbReference type="RuleBase" id="RU003793"/>
    </source>
</evidence>
<dbReference type="Gene3D" id="1.20.120.1220">
    <property type="match status" value="1"/>
</dbReference>
<feature type="transmembrane region" description="Helical" evidence="10">
    <location>
        <begin position="189"/>
        <end position="215"/>
    </location>
</feature>
<evidence type="ECO:0000313" key="14">
    <source>
        <dbReference type="Proteomes" id="UP000276254"/>
    </source>
</evidence>
<feature type="domain" description="Prepilin type IV endopeptidase peptidase" evidence="11">
    <location>
        <begin position="105"/>
        <end position="211"/>
    </location>
</feature>
<dbReference type="PANTHER" id="PTHR30487">
    <property type="entry name" value="TYPE 4 PREPILIN-LIKE PROTEINS LEADER PEPTIDE-PROCESSING ENZYME"/>
    <property type="match status" value="1"/>
</dbReference>
<dbReference type="Proteomes" id="UP000276254">
    <property type="component" value="Chromosome"/>
</dbReference>
<dbReference type="KEGG" id="spha:D3Y57_16690"/>
<dbReference type="InterPro" id="IPR014032">
    <property type="entry name" value="Peptidase_A24A_bac"/>
</dbReference>
<keyword evidence="6 10" id="KW-1133">Transmembrane helix</keyword>
<evidence type="ECO:0000259" key="12">
    <source>
        <dbReference type="Pfam" id="PF06750"/>
    </source>
</evidence>
<evidence type="ECO:0000256" key="2">
    <source>
        <dbReference type="ARBA" id="ARBA00005801"/>
    </source>
</evidence>
<proteinExistence type="inferred from homology"/>
<dbReference type="GO" id="GO:0032259">
    <property type="term" value="P:methylation"/>
    <property type="evidence" value="ECO:0007669"/>
    <property type="project" value="UniProtKB-KW"/>
</dbReference>
<dbReference type="AlphaFoldDB" id="A0A494TDG8"/>
<feature type="transmembrane region" description="Helical" evidence="10">
    <location>
        <begin position="6"/>
        <end position="28"/>
    </location>
</feature>
<dbReference type="GO" id="GO:0005886">
    <property type="term" value="C:plasma membrane"/>
    <property type="evidence" value="ECO:0007669"/>
    <property type="project" value="UniProtKB-SubCell"/>
</dbReference>
<evidence type="ECO:0000256" key="4">
    <source>
        <dbReference type="ARBA" id="ARBA00022519"/>
    </source>
</evidence>
<evidence type="ECO:0000256" key="5">
    <source>
        <dbReference type="ARBA" id="ARBA00022692"/>
    </source>
</evidence>
<keyword evidence="5 9" id="KW-0812">Transmembrane</keyword>
<dbReference type="InterPro" id="IPR000045">
    <property type="entry name" value="Prepilin_IV_endopep_pep"/>
</dbReference>
<dbReference type="GO" id="GO:0008168">
    <property type="term" value="F:methyltransferase activity"/>
    <property type="evidence" value="ECO:0007669"/>
    <property type="project" value="UniProtKB-KW"/>
</dbReference>
<evidence type="ECO:0000256" key="6">
    <source>
        <dbReference type="ARBA" id="ARBA00022989"/>
    </source>
</evidence>
<feature type="transmembrane region" description="Helical" evidence="10">
    <location>
        <begin position="101"/>
        <end position="119"/>
    </location>
</feature>
<dbReference type="PANTHER" id="PTHR30487:SF0">
    <property type="entry name" value="PREPILIN LEADER PEPTIDASE_N-METHYLTRANSFERASE-RELATED"/>
    <property type="match status" value="1"/>
</dbReference>
<dbReference type="GO" id="GO:0004190">
    <property type="term" value="F:aspartic-type endopeptidase activity"/>
    <property type="evidence" value="ECO:0007669"/>
    <property type="project" value="UniProtKB-EC"/>
</dbReference>
<evidence type="ECO:0000313" key="13">
    <source>
        <dbReference type="EMBL" id="AYJ87270.1"/>
    </source>
</evidence>
<dbReference type="EC" id="2.1.1.-" evidence="9"/>
<dbReference type="InterPro" id="IPR050882">
    <property type="entry name" value="Prepilin_peptidase/N-MTase"/>
</dbReference>
<keyword evidence="7 10" id="KW-0472">Membrane</keyword>
<dbReference type="Pfam" id="PF06750">
    <property type="entry name" value="A24_N_bact"/>
    <property type="match status" value="1"/>
</dbReference>
<reference evidence="13 14" key="1">
    <citation type="submission" date="2018-09" db="EMBL/GenBank/DDBJ databases">
        <title>Sphingomonas peninsula sp. nov., isolated from fildes peninsula, Antarctic soil.</title>
        <authorList>
            <person name="Yingchao G."/>
        </authorList>
    </citation>
    <scope>NUCLEOTIDE SEQUENCE [LARGE SCALE GENOMIC DNA]</scope>
    <source>
        <strain evidence="13 14">YZ-8</strain>
    </source>
</reference>
<feature type="domain" description="Prepilin peptidase A24 N-terminal" evidence="12">
    <location>
        <begin position="12"/>
        <end position="92"/>
    </location>
</feature>
<keyword evidence="9" id="KW-0489">Methyltransferase</keyword>
<keyword evidence="4" id="KW-0997">Cell inner membrane</keyword>
<comment type="function">
    <text evidence="9">Plays an essential role in type IV pili and type II pseudopili formation by proteolytically removing the leader sequence from substrate proteins and subsequently monomethylating the alpha-amino group of the newly exposed N-terminal phenylalanine.</text>
</comment>
<gene>
    <name evidence="13" type="ORF">D3Y57_16690</name>
</gene>
<comment type="catalytic activity">
    <reaction evidence="9">
        <text>Typically cleaves a -Gly-|-Phe- bond to release an N-terminal, basic peptide of 5-8 residues from type IV prepilin, and then N-methylates the new N-terminal amino group, the methyl donor being S-adenosyl-L-methionine.</text>
        <dbReference type="EC" id="3.4.23.43"/>
    </reaction>
</comment>
<name>A0A494TDG8_SPHPE</name>
<keyword evidence="9" id="KW-0645">Protease</keyword>
<dbReference type="PRINTS" id="PR00864">
    <property type="entry name" value="PREPILNPTASE"/>
</dbReference>
<comment type="subcellular location">
    <subcellularLocation>
        <location evidence="1">Cell inner membrane</location>
        <topology evidence="1">Multi-pass membrane protein</topology>
    </subcellularLocation>
    <subcellularLocation>
        <location evidence="9">Cell membrane</location>
        <topology evidence="9">Multi-pass membrane protein</topology>
    </subcellularLocation>
</comment>
<keyword evidence="9" id="KW-0511">Multifunctional enzyme</keyword>
<sequence length="245" mass="26572">MTLIEWGAGGFIAGAIAGSFIATLAVRWPSGKATNGRSECDTCTVQLRWFELVPLISFIILRGKCRRCGAKITREHFLIELICALIGALALIMVPGGEGVAGAYFGWLLVALAILDFRYFWLPDRLTFLLGATGFLTGALGLYPSLSDRMIGGAVGYTVLRLIAWGYYRLRGQRGMGAGDPKMLGAIGLWLGWQVLPFVLLGASMVGLALILVQFFRKPPVTAQTRLPLGGMMAVAAFPIWLFIR</sequence>
<keyword evidence="14" id="KW-1185">Reference proteome</keyword>
<evidence type="ECO:0000256" key="1">
    <source>
        <dbReference type="ARBA" id="ARBA00004429"/>
    </source>
</evidence>
<feature type="transmembrane region" description="Helical" evidence="10">
    <location>
        <begin position="126"/>
        <end position="144"/>
    </location>
</feature>
<evidence type="ECO:0000256" key="9">
    <source>
        <dbReference type="RuleBase" id="RU003794"/>
    </source>
</evidence>
<evidence type="ECO:0000256" key="7">
    <source>
        <dbReference type="ARBA" id="ARBA00023136"/>
    </source>
</evidence>
<feature type="transmembrane region" description="Helical" evidence="10">
    <location>
        <begin position="150"/>
        <end position="168"/>
    </location>
</feature>
<dbReference type="EC" id="3.4.23.43" evidence="9"/>
<keyword evidence="9" id="KW-0808">Transferase</keyword>
<keyword evidence="3" id="KW-1003">Cell membrane</keyword>
<evidence type="ECO:0000256" key="10">
    <source>
        <dbReference type="SAM" id="Phobius"/>
    </source>
</evidence>
<evidence type="ECO:0000256" key="3">
    <source>
        <dbReference type="ARBA" id="ARBA00022475"/>
    </source>
</evidence>
<dbReference type="Pfam" id="PF01478">
    <property type="entry name" value="Peptidase_A24"/>
    <property type="match status" value="1"/>
</dbReference>
<dbReference type="OrthoDB" id="9789291at2"/>
<comment type="similarity">
    <text evidence="2 8">Belongs to the peptidase A24 family.</text>
</comment>
<dbReference type="RefSeq" id="WP_121154405.1">
    <property type="nucleotide sequence ID" value="NZ_CP032829.1"/>
</dbReference>
<keyword evidence="9" id="KW-0378">Hydrolase</keyword>
<organism evidence="13 14">
    <name type="scientific">Sphingomonas paeninsulae</name>
    <dbReference type="NCBI Taxonomy" id="2319844"/>
    <lineage>
        <taxon>Bacteria</taxon>
        <taxon>Pseudomonadati</taxon>
        <taxon>Pseudomonadota</taxon>
        <taxon>Alphaproteobacteria</taxon>
        <taxon>Sphingomonadales</taxon>
        <taxon>Sphingomonadaceae</taxon>
        <taxon>Sphingomonas</taxon>
    </lineage>
</organism>
<protein>
    <recommendedName>
        <fullName evidence="9">Prepilin leader peptidase/N-methyltransferase</fullName>
        <ecNumber evidence="9">2.1.1.-</ecNumber>
        <ecNumber evidence="9">3.4.23.43</ecNumber>
    </recommendedName>
</protein>
<dbReference type="GO" id="GO:0006465">
    <property type="term" value="P:signal peptide processing"/>
    <property type="evidence" value="ECO:0007669"/>
    <property type="project" value="TreeGrafter"/>
</dbReference>
<accession>A0A494TDG8</accession>
<evidence type="ECO:0000259" key="11">
    <source>
        <dbReference type="Pfam" id="PF01478"/>
    </source>
</evidence>